<dbReference type="Proteomes" id="UP000321389">
    <property type="component" value="Chromosome"/>
</dbReference>
<reference evidence="6" key="1">
    <citation type="submission" date="2020-04" db="EMBL/GenBank/DDBJ databases">
        <title>Nitratireductor sp. nov. isolated from mangrove soil.</title>
        <authorList>
            <person name="Ye Y."/>
        </authorList>
    </citation>
    <scope>NUCLEOTIDE SEQUENCE</scope>
    <source>
        <strain evidence="6">SY7</strain>
    </source>
</reference>
<dbReference type="GO" id="GO:0003700">
    <property type="term" value="F:DNA-binding transcription factor activity"/>
    <property type="evidence" value="ECO:0007669"/>
    <property type="project" value="TreeGrafter"/>
</dbReference>
<protein>
    <submittedName>
        <fullName evidence="6">TetR/AcrR family transcriptional regulator</fullName>
    </submittedName>
</protein>
<dbReference type="Pfam" id="PF00440">
    <property type="entry name" value="TetR_N"/>
    <property type="match status" value="1"/>
</dbReference>
<dbReference type="InterPro" id="IPR050109">
    <property type="entry name" value="HTH-type_TetR-like_transc_reg"/>
</dbReference>
<dbReference type="InterPro" id="IPR009057">
    <property type="entry name" value="Homeodomain-like_sf"/>
</dbReference>
<evidence type="ECO:0000259" key="5">
    <source>
        <dbReference type="PROSITE" id="PS50977"/>
    </source>
</evidence>
<name>A0A5B8KYF1_9HYPH</name>
<dbReference type="PRINTS" id="PR00455">
    <property type="entry name" value="HTHTETR"/>
</dbReference>
<dbReference type="Gene3D" id="1.10.357.10">
    <property type="entry name" value="Tetracycline Repressor, domain 2"/>
    <property type="match status" value="1"/>
</dbReference>
<evidence type="ECO:0000256" key="1">
    <source>
        <dbReference type="ARBA" id="ARBA00023015"/>
    </source>
</evidence>
<evidence type="ECO:0000256" key="2">
    <source>
        <dbReference type="ARBA" id="ARBA00023125"/>
    </source>
</evidence>
<organism evidence="6 7">
    <name type="scientific">Nitratireductor mangrovi</name>
    <dbReference type="NCBI Taxonomy" id="2599600"/>
    <lineage>
        <taxon>Bacteria</taxon>
        <taxon>Pseudomonadati</taxon>
        <taxon>Pseudomonadota</taxon>
        <taxon>Alphaproteobacteria</taxon>
        <taxon>Hyphomicrobiales</taxon>
        <taxon>Phyllobacteriaceae</taxon>
        <taxon>Nitratireductor</taxon>
    </lineage>
</organism>
<dbReference type="PANTHER" id="PTHR30055">
    <property type="entry name" value="HTH-TYPE TRANSCRIPTIONAL REGULATOR RUTR"/>
    <property type="match status" value="1"/>
</dbReference>
<dbReference type="PANTHER" id="PTHR30055:SF234">
    <property type="entry name" value="HTH-TYPE TRANSCRIPTIONAL REGULATOR BETI"/>
    <property type="match status" value="1"/>
</dbReference>
<dbReference type="KEGG" id="niy:FQ775_08955"/>
<gene>
    <name evidence="6" type="ORF">FQ775_08955</name>
</gene>
<evidence type="ECO:0000313" key="7">
    <source>
        <dbReference type="Proteomes" id="UP000321389"/>
    </source>
</evidence>
<keyword evidence="7" id="KW-1185">Reference proteome</keyword>
<dbReference type="AlphaFoldDB" id="A0A5B8KYF1"/>
<keyword evidence="1" id="KW-0805">Transcription regulation</keyword>
<keyword evidence="2 4" id="KW-0238">DNA-binding</keyword>
<dbReference type="PROSITE" id="PS50977">
    <property type="entry name" value="HTH_TETR_2"/>
    <property type="match status" value="1"/>
</dbReference>
<evidence type="ECO:0000256" key="4">
    <source>
        <dbReference type="PROSITE-ProRule" id="PRU00335"/>
    </source>
</evidence>
<dbReference type="RefSeq" id="WP_167812723.1">
    <property type="nucleotide sequence ID" value="NZ_CP042301.2"/>
</dbReference>
<evidence type="ECO:0000313" key="6">
    <source>
        <dbReference type="EMBL" id="QDZ00498.2"/>
    </source>
</evidence>
<dbReference type="EMBL" id="CP042301">
    <property type="protein sequence ID" value="QDZ00498.2"/>
    <property type="molecule type" value="Genomic_DNA"/>
</dbReference>
<evidence type="ECO:0000256" key="3">
    <source>
        <dbReference type="ARBA" id="ARBA00023163"/>
    </source>
</evidence>
<dbReference type="GO" id="GO:0000976">
    <property type="term" value="F:transcription cis-regulatory region binding"/>
    <property type="evidence" value="ECO:0007669"/>
    <property type="project" value="TreeGrafter"/>
</dbReference>
<dbReference type="SUPFAM" id="SSF46689">
    <property type="entry name" value="Homeodomain-like"/>
    <property type="match status" value="1"/>
</dbReference>
<sequence length="196" mass="21561">MKKRSEAVADTRLRIVQAAMQLHGEKGILATSWKDIAQEADVALGTVYKHFPTLAELVPACGELLMQRIRPPSAEDADHLIGDATLVSDRLRRVATALFAFYERGGRHLESDLRERELPAIREWEDYLRGVVAHLVGTALRPAAPTVVQARIVSALFDFPSFKAMNERGLDASEAADALVAMVVCWLEQAKESPGS</sequence>
<keyword evidence="3" id="KW-0804">Transcription</keyword>
<dbReference type="InterPro" id="IPR001647">
    <property type="entry name" value="HTH_TetR"/>
</dbReference>
<feature type="DNA-binding region" description="H-T-H motif" evidence="4">
    <location>
        <begin position="32"/>
        <end position="51"/>
    </location>
</feature>
<feature type="domain" description="HTH tetR-type" evidence="5">
    <location>
        <begin position="9"/>
        <end position="69"/>
    </location>
</feature>
<proteinExistence type="predicted"/>
<accession>A0A5B8KYF1</accession>